<dbReference type="HOGENOM" id="CLU_166984_0_0_1"/>
<proteinExistence type="predicted"/>
<evidence type="ECO:0000256" key="1">
    <source>
        <dbReference type="SAM" id="MobiDB-lite"/>
    </source>
</evidence>
<dbReference type="AlphaFoldDB" id="W9XRA4"/>
<accession>W9XRA4</accession>
<evidence type="ECO:0000313" key="3">
    <source>
        <dbReference type="Proteomes" id="UP000019478"/>
    </source>
</evidence>
<dbReference type="Proteomes" id="UP000019478">
    <property type="component" value="Unassembled WGS sequence"/>
</dbReference>
<keyword evidence="3" id="KW-1185">Reference proteome</keyword>
<dbReference type="OrthoDB" id="4160014at2759"/>
<reference evidence="2 3" key="1">
    <citation type="submission" date="2013-03" db="EMBL/GenBank/DDBJ databases">
        <title>The Genome Sequence of Capronia epimyces CBS 606.96.</title>
        <authorList>
            <consortium name="The Broad Institute Genomics Platform"/>
            <person name="Cuomo C."/>
            <person name="de Hoog S."/>
            <person name="Gorbushina A."/>
            <person name="Walker B."/>
            <person name="Young S.K."/>
            <person name="Zeng Q."/>
            <person name="Gargeya S."/>
            <person name="Fitzgerald M."/>
            <person name="Haas B."/>
            <person name="Abouelleil A."/>
            <person name="Allen A.W."/>
            <person name="Alvarado L."/>
            <person name="Arachchi H.M."/>
            <person name="Berlin A.M."/>
            <person name="Chapman S.B."/>
            <person name="Gainer-Dewar J."/>
            <person name="Goldberg J."/>
            <person name="Griggs A."/>
            <person name="Gujja S."/>
            <person name="Hansen M."/>
            <person name="Howarth C."/>
            <person name="Imamovic A."/>
            <person name="Ireland A."/>
            <person name="Larimer J."/>
            <person name="McCowan C."/>
            <person name="Murphy C."/>
            <person name="Pearson M."/>
            <person name="Poon T.W."/>
            <person name="Priest M."/>
            <person name="Roberts A."/>
            <person name="Saif S."/>
            <person name="Shea T."/>
            <person name="Sisk P."/>
            <person name="Sykes S."/>
            <person name="Wortman J."/>
            <person name="Nusbaum C."/>
            <person name="Birren B."/>
        </authorList>
    </citation>
    <scope>NUCLEOTIDE SEQUENCE [LARGE SCALE GENOMIC DNA]</scope>
    <source>
        <strain evidence="2 3">CBS 606.96</strain>
    </source>
</reference>
<comment type="caution">
    <text evidence="2">The sequence shown here is derived from an EMBL/GenBank/DDBJ whole genome shotgun (WGS) entry which is preliminary data.</text>
</comment>
<feature type="region of interest" description="Disordered" evidence="1">
    <location>
        <begin position="1"/>
        <end position="112"/>
    </location>
</feature>
<sequence>MSDTGTGTDTGKGVAPDSHSALFGLEGKRPSTTAGAGAGSGVMGTSGHSAAGAANPTPTQGGVAGVGVSDKDNTQQPTTAGIEHGGKSTAVPGSGAETLTPSQGSGEIPPKV</sequence>
<dbReference type="RefSeq" id="XP_007736414.1">
    <property type="nucleotide sequence ID" value="XM_007738224.1"/>
</dbReference>
<gene>
    <name evidence="2" type="ORF">A1O3_08125</name>
</gene>
<evidence type="ECO:0000313" key="2">
    <source>
        <dbReference type="EMBL" id="EXJ79840.1"/>
    </source>
</evidence>
<feature type="compositionally biased region" description="Low complexity" evidence="1">
    <location>
        <begin position="1"/>
        <end position="13"/>
    </location>
</feature>
<dbReference type="GeneID" id="19172214"/>
<organism evidence="2 3">
    <name type="scientific">Capronia epimyces CBS 606.96</name>
    <dbReference type="NCBI Taxonomy" id="1182542"/>
    <lineage>
        <taxon>Eukaryota</taxon>
        <taxon>Fungi</taxon>
        <taxon>Dikarya</taxon>
        <taxon>Ascomycota</taxon>
        <taxon>Pezizomycotina</taxon>
        <taxon>Eurotiomycetes</taxon>
        <taxon>Chaetothyriomycetidae</taxon>
        <taxon>Chaetothyriales</taxon>
        <taxon>Herpotrichiellaceae</taxon>
        <taxon>Capronia</taxon>
    </lineage>
</organism>
<name>W9XRA4_9EURO</name>
<protein>
    <submittedName>
        <fullName evidence="2">Uncharacterized protein</fullName>
    </submittedName>
</protein>
<dbReference type="EMBL" id="AMGY01000007">
    <property type="protein sequence ID" value="EXJ79840.1"/>
    <property type="molecule type" value="Genomic_DNA"/>
</dbReference>